<dbReference type="PROSITE" id="PS01124">
    <property type="entry name" value="HTH_ARAC_FAMILY_2"/>
    <property type="match status" value="1"/>
</dbReference>
<dbReference type="PANTHER" id="PTHR47893:SF1">
    <property type="entry name" value="REGULATORY PROTEIN PCHR"/>
    <property type="match status" value="1"/>
</dbReference>
<dbReference type="Gene3D" id="1.10.10.60">
    <property type="entry name" value="Homeodomain-like"/>
    <property type="match status" value="1"/>
</dbReference>
<feature type="region of interest" description="Disordered" evidence="4">
    <location>
        <begin position="1"/>
        <end position="29"/>
    </location>
</feature>
<gene>
    <name evidence="6" type="ORF">JOF47_002911</name>
</gene>
<dbReference type="InterPro" id="IPR053142">
    <property type="entry name" value="PchR_regulatory_protein"/>
</dbReference>
<dbReference type="InterPro" id="IPR009057">
    <property type="entry name" value="Homeodomain-like_sf"/>
</dbReference>
<dbReference type="EMBL" id="JAGIOF010000001">
    <property type="protein sequence ID" value="MBP2387400.1"/>
    <property type="molecule type" value="Genomic_DNA"/>
</dbReference>
<dbReference type="RefSeq" id="WP_209999625.1">
    <property type="nucleotide sequence ID" value="NZ_BAAAJY010000009.1"/>
</dbReference>
<organism evidence="6 7">
    <name type="scientific">Paeniglutamicibacter kerguelensis</name>
    <dbReference type="NCBI Taxonomy" id="254788"/>
    <lineage>
        <taxon>Bacteria</taxon>
        <taxon>Bacillati</taxon>
        <taxon>Actinomycetota</taxon>
        <taxon>Actinomycetes</taxon>
        <taxon>Micrococcales</taxon>
        <taxon>Micrococcaceae</taxon>
        <taxon>Paeniglutamicibacter</taxon>
    </lineage>
</organism>
<keyword evidence="1" id="KW-0805">Transcription regulation</keyword>
<dbReference type="SMART" id="SM00342">
    <property type="entry name" value="HTH_ARAC"/>
    <property type="match status" value="1"/>
</dbReference>
<evidence type="ECO:0000256" key="4">
    <source>
        <dbReference type="SAM" id="MobiDB-lite"/>
    </source>
</evidence>
<reference evidence="6 7" key="1">
    <citation type="submission" date="2021-03" db="EMBL/GenBank/DDBJ databases">
        <title>Sequencing the genomes of 1000 actinobacteria strains.</title>
        <authorList>
            <person name="Klenk H.-P."/>
        </authorList>
    </citation>
    <scope>NUCLEOTIDE SEQUENCE [LARGE SCALE GENOMIC DNA]</scope>
    <source>
        <strain evidence="6 7">DSM 15797</strain>
    </source>
</reference>
<evidence type="ECO:0000256" key="1">
    <source>
        <dbReference type="ARBA" id="ARBA00023015"/>
    </source>
</evidence>
<name>A0ABS4XG24_9MICC</name>
<evidence type="ECO:0000256" key="2">
    <source>
        <dbReference type="ARBA" id="ARBA00023125"/>
    </source>
</evidence>
<protein>
    <submittedName>
        <fullName evidence="6">AraC-like DNA-binding protein</fullName>
    </submittedName>
</protein>
<feature type="compositionally biased region" description="Polar residues" evidence="4">
    <location>
        <begin position="1"/>
        <end position="13"/>
    </location>
</feature>
<dbReference type="InterPro" id="IPR018062">
    <property type="entry name" value="HTH_AraC-typ_CS"/>
</dbReference>
<feature type="domain" description="HTH araC/xylS-type" evidence="5">
    <location>
        <begin position="234"/>
        <end position="335"/>
    </location>
</feature>
<evidence type="ECO:0000259" key="5">
    <source>
        <dbReference type="PROSITE" id="PS01124"/>
    </source>
</evidence>
<dbReference type="PROSITE" id="PS00041">
    <property type="entry name" value="HTH_ARAC_FAMILY_1"/>
    <property type="match status" value="1"/>
</dbReference>
<keyword evidence="2" id="KW-0238">DNA-binding</keyword>
<keyword evidence="7" id="KW-1185">Reference proteome</keyword>
<dbReference type="SUPFAM" id="SSF46689">
    <property type="entry name" value="Homeodomain-like"/>
    <property type="match status" value="1"/>
</dbReference>
<evidence type="ECO:0000313" key="6">
    <source>
        <dbReference type="EMBL" id="MBP2387400.1"/>
    </source>
</evidence>
<dbReference type="InterPro" id="IPR018060">
    <property type="entry name" value="HTH_AraC"/>
</dbReference>
<evidence type="ECO:0000313" key="7">
    <source>
        <dbReference type="Proteomes" id="UP001296993"/>
    </source>
</evidence>
<dbReference type="PANTHER" id="PTHR47893">
    <property type="entry name" value="REGULATORY PROTEIN PCHR"/>
    <property type="match status" value="1"/>
</dbReference>
<proteinExistence type="predicted"/>
<accession>A0ABS4XG24</accession>
<keyword evidence="3" id="KW-0804">Transcription</keyword>
<dbReference type="InterPro" id="IPR035418">
    <property type="entry name" value="AraC-bd_2"/>
</dbReference>
<comment type="caution">
    <text evidence="6">The sequence shown here is derived from an EMBL/GenBank/DDBJ whole genome shotgun (WGS) entry which is preliminary data.</text>
</comment>
<dbReference type="Pfam" id="PF12833">
    <property type="entry name" value="HTH_18"/>
    <property type="match status" value="1"/>
</dbReference>
<dbReference type="Proteomes" id="UP001296993">
    <property type="component" value="Unassembled WGS sequence"/>
</dbReference>
<evidence type="ECO:0000256" key="3">
    <source>
        <dbReference type="ARBA" id="ARBA00023163"/>
    </source>
</evidence>
<dbReference type="Pfam" id="PF14525">
    <property type="entry name" value="AraC_binding_2"/>
    <property type="match status" value="1"/>
</dbReference>
<sequence>MLTQQHTMPSPSSVLDGLPTLQTPDPHEAQQRISQLFCEHTLQPISGRGNVKLNLRSTGAGFGVHLLDYGTAVRISPAALKTFYMVQVPLAGSAQLRTPDSTIESTPNLASVPPIDHDFSMTWQAGTPQLIVTAPRELLSDAAAALYGARLEGPLKLANSMDMATPEGRSFLRSVFEYHDLLNTPGAAPAPYARRLHEEMVLARWLMAVKSNFSTALSQWDTPAEDSKNSSLVCSFSELLDAHSSEDVNVGDLAEALGVSIRTLQVALAKELGSTPSQMLRETRLRRAHAMLGEADPRIDSVTSIAERCGFGHLGRFAQAYRQQFGFAPSQTLRSPSAG</sequence>